<organism evidence="1 2">
    <name type="scientific">Corchorus olitorius</name>
    <dbReference type="NCBI Taxonomy" id="93759"/>
    <lineage>
        <taxon>Eukaryota</taxon>
        <taxon>Viridiplantae</taxon>
        <taxon>Streptophyta</taxon>
        <taxon>Embryophyta</taxon>
        <taxon>Tracheophyta</taxon>
        <taxon>Spermatophyta</taxon>
        <taxon>Magnoliopsida</taxon>
        <taxon>eudicotyledons</taxon>
        <taxon>Gunneridae</taxon>
        <taxon>Pentapetalae</taxon>
        <taxon>rosids</taxon>
        <taxon>malvids</taxon>
        <taxon>Malvales</taxon>
        <taxon>Malvaceae</taxon>
        <taxon>Grewioideae</taxon>
        <taxon>Apeibeae</taxon>
        <taxon>Corchorus</taxon>
    </lineage>
</organism>
<dbReference type="Proteomes" id="UP000187203">
    <property type="component" value="Unassembled WGS sequence"/>
</dbReference>
<dbReference type="EMBL" id="AWUE01023397">
    <property type="protein sequence ID" value="OMO53945.1"/>
    <property type="molecule type" value="Genomic_DNA"/>
</dbReference>
<evidence type="ECO:0000313" key="2">
    <source>
        <dbReference type="Proteomes" id="UP000187203"/>
    </source>
</evidence>
<sequence length="100" mass="11772">MSPSISGWWDSSAKKQRKRLMRFQFLLKRYLDYSLGGEEESKGERRHAIKRLHQVYSIRDAAANNLRLLAEELDQIGQCSTLFNRSVLLIYDSYLIPVFF</sequence>
<comment type="caution">
    <text evidence="1">The sequence shown here is derived from an EMBL/GenBank/DDBJ whole genome shotgun (WGS) entry which is preliminary data.</text>
</comment>
<dbReference type="AlphaFoldDB" id="A0A1R3G772"/>
<name>A0A1R3G772_9ROSI</name>
<reference evidence="2" key="1">
    <citation type="submission" date="2013-09" db="EMBL/GenBank/DDBJ databases">
        <title>Corchorus olitorius genome sequencing.</title>
        <authorList>
            <person name="Alam M."/>
            <person name="Haque M.S."/>
            <person name="Islam M.S."/>
            <person name="Emdad E.M."/>
            <person name="Islam M.M."/>
            <person name="Ahmed B."/>
            <person name="Halim A."/>
            <person name="Hossen Q.M.M."/>
            <person name="Hossain M.Z."/>
            <person name="Ahmed R."/>
            <person name="Khan M.M."/>
            <person name="Islam R."/>
            <person name="Rashid M.M."/>
            <person name="Khan S.A."/>
            <person name="Rahman M.S."/>
            <person name="Alam M."/>
            <person name="Yahiya A.S."/>
            <person name="Khan M.S."/>
            <person name="Azam M.S."/>
            <person name="Haque T."/>
            <person name="Lashkar M.Z.H."/>
            <person name="Akhand A.I."/>
            <person name="Morshed G."/>
            <person name="Roy S."/>
            <person name="Uddin K.S."/>
            <person name="Rabeya T."/>
            <person name="Hossain A.S."/>
            <person name="Chowdhury A."/>
            <person name="Snigdha A.R."/>
            <person name="Mortoza M.S."/>
            <person name="Matin S.A."/>
            <person name="Hoque S.M.E."/>
            <person name="Islam M.K."/>
            <person name="Roy D.K."/>
            <person name="Haider R."/>
            <person name="Moosa M.M."/>
            <person name="Elias S.M."/>
            <person name="Hasan A.M."/>
            <person name="Jahan S."/>
            <person name="Shafiuddin M."/>
            <person name="Mahmood N."/>
            <person name="Shommy N.S."/>
        </authorList>
    </citation>
    <scope>NUCLEOTIDE SEQUENCE [LARGE SCALE GENOMIC DNA]</scope>
    <source>
        <strain evidence="2">cv. O-4</strain>
    </source>
</reference>
<proteinExistence type="predicted"/>
<keyword evidence="2" id="KW-1185">Reference proteome</keyword>
<gene>
    <name evidence="1" type="ORF">COLO4_36619</name>
</gene>
<accession>A0A1R3G772</accession>
<evidence type="ECO:0000313" key="1">
    <source>
        <dbReference type="EMBL" id="OMO53945.1"/>
    </source>
</evidence>
<protein>
    <submittedName>
        <fullName evidence="1">Uncharacterized protein</fullName>
    </submittedName>
</protein>